<feature type="signal peptide" evidence="1">
    <location>
        <begin position="1"/>
        <end position="25"/>
    </location>
</feature>
<evidence type="ECO:0000256" key="1">
    <source>
        <dbReference type="SAM" id="SignalP"/>
    </source>
</evidence>
<evidence type="ECO:0000313" key="2">
    <source>
        <dbReference type="EMBL" id="HIZ32621.1"/>
    </source>
</evidence>
<keyword evidence="1" id="KW-0732">Signal</keyword>
<dbReference type="Proteomes" id="UP000824028">
    <property type="component" value="Unassembled WGS sequence"/>
</dbReference>
<sequence>MKQRFKFLTLAVALMAGLTMTSCLGDSGDPVDGRFGVIAKVYSSYFTTFRTPGVDPITITPTEASINSIVTNNPDFSMSNLNGRIVSIGYSWNPELIQFPADTKEYDGVSLISIESLDEATLVVSAGAVGTENDSVATHPIISLNPQVNGYTYKPYFFDNNRTEIIVPVQYYVPLNSQATSFNVSLVYYPDDPDTQADKANGILRLHVNYRIHGVEEFSTQYKSSDLTYYGMPYYGMRYFYKAFRLNGNIERAWGGSLPSAVNLVADENEFSTKLDDSQTKHDQVYPVVTYEQYVEDLTN</sequence>
<feature type="chain" id="PRO_5039612910" description="Lipoprotein" evidence="1">
    <location>
        <begin position="26"/>
        <end position="300"/>
    </location>
</feature>
<protein>
    <recommendedName>
        <fullName evidence="4">Lipoprotein</fullName>
    </recommendedName>
</protein>
<organism evidence="2 3">
    <name type="scientific">Candidatus Bacteroides merdigallinarum</name>
    <dbReference type="NCBI Taxonomy" id="2838473"/>
    <lineage>
        <taxon>Bacteria</taxon>
        <taxon>Pseudomonadati</taxon>
        <taxon>Bacteroidota</taxon>
        <taxon>Bacteroidia</taxon>
        <taxon>Bacteroidales</taxon>
        <taxon>Bacteroidaceae</taxon>
        <taxon>Bacteroides</taxon>
    </lineage>
</organism>
<gene>
    <name evidence="2" type="ORF">H9814_03600</name>
</gene>
<comment type="caution">
    <text evidence="2">The sequence shown here is derived from an EMBL/GenBank/DDBJ whole genome shotgun (WGS) entry which is preliminary data.</text>
</comment>
<evidence type="ECO:0008006" key="4">
    <source>
        <dbReference type="Google" id="ProtNLM"/>
    </source>
</evidence>
<name>A0A9D2E8C0_9BACE</name>
<dbReference type="EMBL" id="DXBX01000026">
    <property type="protein sequence ID" value="HIZ32621.1"/>
    <property type="molecule type" value="Genomic_DNA"/>
</dbReference>
<reference evidence="2" key="1">
    <citation type="journal article" date="2021" name="PeerJ">
        <title>Extensive microbial diversity within the chicken gut microbiome revealed by metagenomics and culture.</title>
        <authorList>
            <person name="Gilroy R."/>
            <person name="Ravi A."/>
            <person name="Getino M."/>
            <person name="Pursley I."/>
            <person name="Horton D.L."/>
            <person name="Alikhan N.F."/>
            <person name="Baker D."/>
            <person name="Gharbi K."/>
            <person name="Hall N."/>
            <person name="Watson M."/>
            <person name="Adriaenssens E.M."/>
            <person name="Foster-Nyarko E."/>
            <person name="Jarju S."/>
            <person name="Secka A."/>
            <person name="Antonio M."/>
            <person name="Oren A."/>
            <person name="Chaudhuri R.R."/>
            <person name="La Ragione R."/>
            <person name="Hildebrand F."/>
            <person name="Pallen M.J."/>
        </authorList>
    </citation>
    <scope>NUCLEOTIDE SEQUENCE</scope>
    <source>
        <strain evidence="2">ChiHjej9B8-1298</strain>
    </source>
</reference>
<dbReference type="AlphaFoldDB" id="A0A9D2E8C0"/>
<accession>A0A9D2E8C0</accession>
<dbReference type="Gene3D" id="2.60.40.3220">
    <property type="match status" value="1"/>
</dbReference>
<dbReference type="PROSITE" id="PS51257">
    <property type="entry name" value="PROKAR_LIPOPROTEIN"/>
    <property type="match status" value="1"/>
</dbReference>
<evidence type="ECO:0000313" key="3">
    <source>
        <dbReference type="Proteomes" id="UP000824028"/>
    </source>
</evidence>
<proteinExistence type="predicted"/>
<reference evidence="2" key="2">
    <citation type="submission" date="2021-04" db="EMBL/GenBank/DDBJ databases">
        <authorList>
            <person name="Gilroy R."/>
        </authorList>
    </citation>
    <scope>NUCLEOTIDE SEQUENCE</scope>
    <source>
        <strain evidence="2">ChiHjej9B8-1298</strain>
    </source>
</reference>